<feature type="non-terminal residue" evidence="2">
    <location>
        <position position="1"/>
    </location>
</feature>
<feature type="region of interest" description="Disordered" evidence="1">
    <location>
        <begin position="1"/>
        <end position="33"/>
    </location>
</feature>
<sequence length="104" mass="11411">PVCGKYKLPPGQLQSSTRQHSQTKQSSIESDLTSTPALPAWTETLLYSSAVQVQTLADVKLNQTEHVSDTSLTGSQRQSKSFHTNSDCKFTDHLVVLNSLNAHQ</sequence>
<feature type="region of interest" description="Disordered" evidence="1">
    <location>
        <begin position="66"/>
        <end position="85"/>
    </location>
</feature>
<evidence type="ECO:0000313" key="2">
    <source>
        <dbReference type="EMBL" id="CAG5123371.1"/>
    </source>
</evidence>
<proteinExistence type="predicted"/>
<accession>A0A8S3Z8K3</accession>
<organism evidence="2 3">
    <name type="scientific">Candidula unifasciata</name>
    <dbReference type="NCBI Taxonomy" id="100452"/>
    <lineage>
        <taxon>Eukaryota</taxon>
        <taxon>Metazoa</taxon>
        <taxon>Spiralia</taxon>
        <taxon>Lophotrochozoa</taxon>
        <taxon>Mollusca</taxon>
        <taxon>Gastropoda</taxon>
        <taxon>Heterobranchia</taxon>
        <taxon>Euthyneura</taxon>
        <taxon>Panpulmonata</taxon>
        <taxon>Eupulmonata</taxon>
        <taxon>Stylommatophora</taxon>
        <taxon>Helicina</taxon>
        <taxon>Helicoidea</taxon>
        <taxon>Geomitridae</taxon>
        <taxon>Candidula</taxon>
    </lineage>
</organism>
<dbReference type="AlphaFoldDB" id="A0A8S3Z8K3"/>
<protein>
    <submittedName>
        <fullName evidence="2">Uncharacterized protein</fullName>
    </submittedName>
</protein>
<gene>
    <name evidence="2" type="ORF">CUNI_LOCUS8929</name>
</gene>
<name>A0A8S3Z8K3_9EUPU</name>
<feature type="compositionally biased region" description="Polar residues" evidence="1">
    <location>
        <begin position="12"/>
        <end position="33"/>
    </location>
</feature>
<dbReference type="EMBL" id="CAJHNH020001503">
    <property type="protein sequence ID" value="CAG5123371.1"/>
    <property type="molecule type" value="Genomic_DNA"/>
</dbReference>
<evidence type="ECO:0000313" key="3">
    <source>
        <dbReference type="Proteomes" id="UP000678393"/>
    </source>
</evidence>
<dbReference type="Proteomes" id="UP000678393">
    <property type="component" value="Unassembled WGS sequence"/>
</dbReference>
<feature type="non-terminal residue" evidence="2">
    <location>
        <position position="104"/>
    </location>
</feature>
<comment type="caution">
    <text evidence="2">The sequence shown here is derived from an EMBL/GenBank/DDBJ whole genome shotgun (WGS) entry which is preliminary data.</text>
</comment>
<reference evidence="2" key="1">
    <citation type="submission" date="2021-04" db="EMBL/GenBank/DDBJ databases">
        <authorList>
            <consortium name="Molecular Ecology Group"/>
        </authorList>
    </citation>
    <scope>NUCLEOTIDE SEQUENCE</scope>
</reference>
<keyword evidence="3" id="KW-1185">Reference proteome</keyword>
<evidence type="ECO:0000256" key="1">
    <source>
        <dbReference type="SAM" id="MobiDB-lite"/>
    </source>
</evidence>